<evidence type="ECO:0000256" key="1">
    <source>
        <dbReference type="SAM" id="MobiDB-lite"/>
    </source>
</evidence>
<sequence length="262" mass="29096">MNIFGLGSGKTKTFRPKRGKKKRPGLASGAPDMGEFSFANLRADLRKFVVLPESQCEEEWLAVHTQDFFNLTNILYGTLSQYCTDDACPVMSAGPLYEYWWRDEVKKKAQQVSAPVYVDSLMQWIEDQMGDEAIFPSPATVADVAAGGSAASSTGGDAQSPDQELAAVALASNAFPPNFKSVVKKIFSRLFRVYGHIYHTHLQHIIALDQELHLNSVFLHLIFFIQEFKLVEKKELEPLNEVIDRLVSAADAETTEESSTTG</sequence>
<dbReference type="RefSeq" id="XP_013752780.1">
    <property type="nucleotide sequence ID" value="XM_013897326.1"/>
</dbReference>
<evidence type="ECO:0000313" key="2">
    <source>
        <dbReference type="EMBL" id="KNC55854.1"/>
    </source>
</evidence>
<keyword evidence="3" id="KW-1185">Reference proteome</keyword>
<dbReference type="Pfam" id="PF03637">
    <property type="entry name" value="Mob1_phocein"/>
    <property type="match status" value="2"/>
</dbReference>
<accession>A0A0L0DU50</accession>
<dbReference type="SUPFAM" id="SSF101152">
    <property type="entry name" value="Mob1/phocein"/>
    <property type="match status" value="1"/>
</dbReference>
<dbReference type="AlphaFoldDB" id="A0A0L0DU50"/>
<proteinExistence type="predicted"/>
<feature type="compositionally biased region" description="Basic residues" evidence="1">
    <location>
        <begin position="12"/>
        <end position="24"/>
    </location>
</feature>
<dbReference type="PANTHER" id="PTHR22599">
    <property type="entry name" value="MPS ONE BINDER KINASE ACTIVATOR-LIKE MOB"/>
    <property type="match status" value="1"/>
</dbReference>
<dbReference type="STRING" id="461836.A0A0L0DU50"/>
<feature type="region of interest" description="Disordered" evidence="1">
    <location>
        <begin position="1"/>
        <end position="29"/>
    </location>
</feature>
<evidence type="ECO:0000313" key="3">
    <source>
        <dbReference type="Proteomes" id="UP000054408"/>
    </source>
</evidence>
<organism evidence="2 3">
    <name type="scientific">Thecamonas trahens ATCC 50062</name>
    <dbReference type="NCBI Taxonomy" id="461836"/>
    <lineage>
        <taxon>Eukaryota</taxon>
        <taxon>Apusozoa</taxon>
        <taxon>Apusomonadida</taxon>
        <taxon>Apusomonadidae</taxon>
        <taxon>Thecamonas</taxon>
    </lineage>
</organism>
<dbReference type="InterPro" id="IPR005301">
    <property type="entry name" value="MOB_kinase_act_fam"/>
</dbReference>
<dbReference type="SMART" id="SM01388">
    <property type="entry name" value="Mob1_phocein"/>
    <property type="match status" value="1"/>
</dbReference>
<dbReference type="InterPro" id="IPR036703">
    <property type="entry name" value="MOB_kinase_act_sf"/>
</dbReference>
<dbReference type="Gene3D" id="1.20.140.30">
    <property type="entry name" value="MOB kinase activator"/>
    <property type="match status" value="1"/>
</dbReference>
<dbReference type="OrthoDB" id="8170117at2759"/>
<dbReference type="Proteomes" id="UP000054408">
    <property type="component" value="Unassembled WGS sequence"/>
</dbReference>
<reference evidence="2 3" key="1">
    <citation type="submission" date="2010-05" db="EMBL/GenBank/DDBJ databases">
        <title>The Genome Sequence of Thecamonas trahens ATCC 50062.</title>
        <authorList>
            <consortium name="The Broad Institute Genome Sequencing Platform"/>
            <person name="Russ C."/>
            <person name="Cuomo C."/>
            <person name="Shea T."/>
            <person name="Young S.K."/>
            <person name="Zeng Q."/>
            <person name="Koehrsen M."/>
            <person name="Haas B."/>
            <person name="Borodovsky M."/>
            <person name="Guigo R."/>
            <person name="Alvarado L."/>
            <person name="Berlin A."/>
            <person name="Bochicchio J."/>
            <person name="Borenstein D."/>
            <person name="Chapman S."/>
            <person name="Chen Z."/>
            <person name="Freedman E."/>
            <person name="Gellesch M."/>
            <person name="Goldberg J."/>
            <person name="Griggs A."/>
            <person name="Gujja S."/>
            <person name="Heilman E."/>
            <person name="Heiman D."/>
            <person name="Hepburn T."/>
            <person name="Howarth C."/>
            <person name="Jen D."/>
            <person name="Larson L."/>
            <person name="Mehta T."/>
            <person name="Park D."/>
            <person name="Pearson M."/>
            <person name="Roberts A."/>
            <person name="Saif S."/>
            <person name="Shenoy N."/>
            <person name="Sisk P."/>
            <person name="Stolte C."/>
            <person name="Sykes S."/>
            <person name="Thomson T."/>
            <person name="Walk T."/>
            <person name="White J."/>
            <person name="Yandava C."/>
            <person name="Burger G."/>
            <person name="Gray M.W."/>
            <person name="Holland P.W.H."/>
            <person name="King N."/>
            <person name="Lang F.B.F."/>
            <person name="Roger A.J."/>
            <person name="Ruiz-Trillo I."/>
            <person name="Lander E."/>
            <person name="Nusbaum C."/>
        </authorList>
    </citation>
    <scope>NUCLEOTIDE SEQUENCE [LARGE SCALE GENOMIC DNA]</scope>
    <source>
        <strain evidence="2 3">ATCC 50062</strain>
    </source>
</reference>
<dbReference type="eggNOG" id="KOG0440">
    <property type="taxonomic scope" value="Eukaryota"/>
</dbReference>
<gene>
    <name evidence="2" type="ORF">AMSG_11298</name>
</gene>
<dbReference type="EMBL" id="GL349507">
    <property type="protein sequence ID" value="KNC55854.1"/>
    <property type="molecule type" value="Genomic_DNA"/>
</dbReference>
<dbReference type="GeneID" id="25569310"/>
<name>A0A0L0DU50_THETB</name>
<dbReference type="OMA" id="ESIFPME"/>
<protein>
    <submittedName>
        <fullName evidence="2">Uncharacterized protein</fullName>
    </submittedName>
</protein>